<dbReference type="InterPro" id="IPR011994">
    <property type="entry name" value="Cytidylate_kinase_dom"/>
</dbReference>
<evidence type="ECO:0000256" key="8">
    <source>
        <dbReference type="HAMAP-Rule" id="MF_00238"/>
    </source>
</evidence>
<evidence type="ECO:0000256" key="7">
    <source>
        <dbReference type="ARBA" id="ARBA00048478"/>
    </source>
</evidence>
<comment type="catalytic activity">
    <reaction evidence="7 8">
        <text>CMP + ATP = CDP + ADP</text>
        <dbReference type="Rhea" id="RHEA:11600"/>
        <dbReference type="ChEBI" id="CHEBI:30616"/>
        <dbReference type="ChEBI" id="CHEBI:58069"/>
        <dbReference type="ChEBI" id="CHEBI:60377"/>
        <dbReference type="ChEBI" id="CHEBI:456216"/>
        <dbReference type="EC" id="2.7.4.25"/>
    </reaction>
</comment>
<keyword evidence="3 8" id="KW-0547">Nucleotide-binding</keyword>
<dbReference type="GO" id="GO:0005829">
    <property type="term" value="C:cytosol"/>
    <property type="evidence" value="ECO:0007669"/>
    <property type="project" value="TreeGrafter"/>
</dbReference>
<dbReference type="EC" id="2.7.4.25" evidence="8"/>
<dbReference type="Pfam" id="PF02224">
    <property type="entry name" value="Cytidylate_kin"/>
    <property type="match status" value="1"/>
</dbReference>
<reference evidence="11" key="2">
    <citation type="journal article" date="2021" name="PeerJ">
        <title>Extensive microbial diversity within the chicken gut microbiome revealed by metagenomics and culture.</title>
        <authorList>
            <person name="Gilroy R."/>
            <person name="Ravi A."/>
            <person name="Getino M."/>
            <person name="Pursley I."/>
            <person name="Horton D.L."/>
            <person name="Alikhan N.F."/>
            <person name="Baker D."/>
            <person name="Gharbi K."/>
            <person name="Hall N."/>
            <person name="Watson M."/>
            <person name="Adriaenssens E.M."/>
            <person name="Foster-Nyarko E."/>
            <person name="Jarju S."/>
            <person name="Secka A."/>
            <person name="Antonio M."/>
            <person name="Oren A."/>
            <person name="Chaudhuri R.R."/>
            <person name="La Ragione R."/>
            <person name="Hildebrand F."/>
            <person name="Pallen M.J."/>
        </authorList>
    </citation>
    <scope>NUCLEOTIDE SEQUENCE</scope>
    <source>
        <strain evidence="11">ChiHecec3B27-6122</strain>
    </source>
</reference>
<evidence type="ECO:0000256" key="4">
    <source>
        <dbReference type="ARBA" id="ARBA00022777"/>
    </source>
</evidence>
<dbReference type="GO" id="GO:0005524">
    <property type="term" value="F:ATP binding"/>
    <property type="evidence" value="ECO:0007669"/>
    <property type="project" value="UniProtKB-UniRule"/>
</dbReference>
<evidence type="ECO:0000256" key="1">
    <source>
        <dbReference type="ARBA" id="ARBA00009427"/>
    </source>
</evidence>
<dbReference type="InterPro" id="IPR003136">
    <property type="entry name" value="Cytidylate_kin"/>
</dbReference>
<name>A0A9D1G4I4_9FIRM</name>
<keyword evidence="8" id="KW-0963">Cytoplasm</keyword>
<keyword evidence="2 8" id="KW-0808">Transferase</keyword>
<dbReference type="NCBIfam" id="TIGR00017">
    <property type="entry name" value="cmk"/>
    <property type="match status" value="1"/>
</dbReference>
<organism evidence="11 12">
    <name type="scientific">Candidatus Scatomorpha pullistercoris</name>
    <dbReference type="NCBI Taxonomy" id="2840929"/>
    <lineage>
        <taxon>Bacteria</taxon>
        <taxon>Bacillati</taxon>
        <taxon>Bacillota</taxon>
        <taxon>Clostridia</taxon>
        <taxon>Eubacteriales</taxon>
        <taxon>Candidatus Scatomorpha</taxon>
    </lineage>
</organism>
<evidence type="ECO:0000313" key="12">
    <source>
        <dbReference type="Proteomes" id="UP000886876"/>
    </source>
</evidence>
<feature type="domain" description="Cytidylate kinase" evidence="10">
    <location>
        <begin position="7"/>
        <end position="220"/>
    </location>
</feature>
<dbReference type="PANTHER" id="PTHR21299:SF2">
    <property type="entry name" value="CYTIDYLATE KINASE"/>
    <property type="match status" value="1"/>
</dbReference>
<evidence type="ECO:0000259" key="10">
    <source>
        <dbReference type="Pfam" id="PF02224"/>
    </source>
</evidence>
<evidence type="ECO:0000256" key="5">
    <source>
        <dbReference type="ARBA" id="ARBA00022840"/>
    </source>
</evidence>
<dbReference type="GO" id="GO:0006220">
    <property type="term" value="P:pyrimidine nucleotide metabolic process"/>
    <property type="evidence" value="ECO:0007669"/>
    <property type="project" value="UniProtKB-UniRule"/>
</dbReference>
<dbReference type="AlphaFoldDB" id="A0A9D1G4I4"/>
<dbReference type="Proteomes" id="UP000886876">
    <property type="component" value="Unassembled WGS sequence"/>
</dbReference>
<comment type="caution">
    <text evidence="11">The sequence shown here is derived from an EMBL/GenBank/DDBJ whole genome shotgun (WGS) entry which is preliminary data.</text>
</comment>
<dbReference type="SUPFAM" id="SSF52540">
    <property type="entry name" value="P-loop containing nucleoside triphosphate hydrolases"/>
    <property type="match status" value="1"/>
</dbReference>
<dbReference type="Gene3D" id="3.40.50.300">
    <property type="entry name" value="P-loop containing nucleotide triphosphate hydrolases"/>
    <property type="match status" value="1"/>
</dbReference>
<keyword evidence="4 8" id="KW-0418">Kinase</keyword>
<reference evidence="11" key="1">
    <citation type="submission" date="2020-10" db="EMBL/GenBank/DDBJ databases">
        <authorList>
            <person name="Gilroy R."/>
        </authorList>
    </citation>
    <scope>NUCLEOTIDE SEQUENCE</scope>
    <source>
        <strain evidence="11">ChiHecec3B27-6122</strain>
    </source>
</reference>
<accession>A0A9D1G4I4</accession>
<evidence type="ECO:0000256" key="9">
    <source>
        <dbReference type="SAM" id="MobiDB-lite"/>
    </source>
</evidence>
<dbReference type="CDD" id="cd02020">
    <property type="entry name" value="CMPK"/>
    <property type="match status" value="1"/>
</dbReference>
<evidence type="ECO:0000256" key="3">
    <source>
        <dbReference type="ARBA" id="ARBA00022741"/>
    </source>
</evidence>
<keyword evidence="5 8" id="KW-0067">ATP-binding</keyword>
<protein>
    <recommendedName>
        <fullName evidence="8">Cytidylate kinase</fullName>
        <shortName evidence="8">CK</shortName>
        <ecNumber evidence="8">2.7.4.25</ecNumber>
    </recommendedName>
    <alternativeName>
        <fullName evidence="8">Cytidine monophosphate kinase</fullName>
        <shortName evidence="8">CMP kinase</shortName>
    </alternativeName>
</protein>
<proteinExistence type="inferred from homology"/>
<gene>
    <name evidence="8" type="primary">cmk</name>
    <name evidence="11" type="ORF">IAD42_05440</name>
</gene>
<dbReference type="HAMAP" id="MF_00238">
    <property type="entry name" value="Cytidyl_kinase_type1"/>
    <property type="match status" value="1"/>
</dbReference>
<dbReference type="InterPro" id="IPR027417">
    <property type="entry name" value="P-loop_NTPase"/>
</dbReference>
<evidence type="ECO:0000256" key="6">
    <source>
        <dbReference type="ARBA" id="ARBA00047615"/>
    </source>
</evidence>
<dbReference type="EMBL" id="DVJS01000135">
    <property type="protein sequence ID" value="HIS97400.1"/>
    <property type="molecule type" value="Genomic_DNA"/>
</dbReference>
<dbReference type="GO" id="GO:0036431">
    <property type="term" value="F:dCMP kinase activity"/>
    <property type="evidence" value="ECO:0007669"/>
    <property type="project" value="InterPro"/>
</dbReference>
<dbReference type="PANTHER" id="PTHR21299">
    <property type="entry name" value="CYTIDYLATE KINASE/PANTOATE-BETA-ALANINE LIGASE"/>
    <property type="match status" value="1"/>
</dbReference>
<dbReference type="GO" id="GO:0015949">
    <property type="term" value="P:nucleobase-containing small molecule interconversion"/>
    <property type="evidence" value="ECO:0007669"/>
    <property type="project" value="TreeGrafter"/>
</dbReference>
<feature type="binding site" evidence="8">
    <location>
        <begin position="11"/>
        <end position="19"/>
    </location>
    <ligand>
        <name>ATP</name>
        <dbReference type="ChEBI" id="CHEBI:30616"/>
    </ligand>
</feature>
<comment type="similarity">
    <text evidence="1 8">Belongs to the cytidylate kinase family. Type 1 subfamily.</text>
</comment>
<sequence>MSKHFSVAIDGPSGAGKSTIAKAAARRFGFIYVDTGAIYRTAGLAAARAGMPLGAEEGVVELLPGLDIRFGYAEDGSQRMYLNGEDVSGLIRTPEISMRASEVSAMPEVRAYLLDMQRRMAESQSVIMDGRDIGTVVLPGADLKIFLTASAEKRAERRYRELLDKGETVCLEQVLADMIERDRNDSSRSAAPLRKSEDAVEVDTSELTLEESIDMVCGLISERMGDERRE</sequence>
<comment type="subcellular location">
    <subcellularLocation>
        <location evidence="8">Cytoplasm</location>
    </subcellularLocation>
</comment>
<comment type="catalytic activity">
    <reaction evidence="6 8">
        <text>dCMP + ATP = dCDP + ADP</text>
        <dbReference type="Rhea" id="RHEA:25094"/>
        <dbReference type="ChEBI" id="CHEBI:30616"/>
        <dbReference type="ChEBI" id="CHEBI:57566"/>
        <dbReference type="ChEBI" id="CHEBI:58593"/>
        <dbReference type="ChEBI" id="CHEBI:456216"/>
        <dbReference type="EC" id="2.7.4.25"/>
    </reaction>
</comment>
<feature type="region of interest" description="Disordered" evidence="9">
    <location>
        <begin position="183"/>
        <end position="202"/>
    </location>
</feature>
<evidence type="ECO:0000256" key="2">
    <source>
        <dbReference type="ARBA" id="ARBA00022679"/>
    </source>
</evidence>
<evidence type="ECO:0000313" key="11">
    <source>
        <dbReference type="EMBL" id="HIS97400.1"/>
    </source>
</evidence>